<gene>
    <name evidence="3" type="ORF">DWE98_04045</name>
</gene>
<dbReference type="GO" id="GO:0016705">
    <property type="term" value="F:oxidoreductase activity, acting on paired donors, with incorporation or reduction of molecular oxygen"/>
    <property type="evidence" value="ECO:0007669"/>
    <property type="project" value="InterPro"/>
</dbReference>
<feature type="region of interest" description="Disordered" evidence="1">
    <location>
        <begin position="330"/>
        <end position="352"/>
    </location>
</feature>
<dbReference type="InterPro" id="IPR011251">
    <property type="entry name" value="Luciferase-like_dom"/>
</dbReference>
<comment type="caution">
    <text evidence="3">The sequence shown here is derived from an EMBL/GenBank/DDBJ whole genome shotgun (WGS) entry which is preliminary data.</text>
</comment>
<dbReference type="PANTHER" id="PTHR30137:SF15">
    <property type="entry name" value="BLL6902 PROTEIN"/>
    <property type="match status" value="1"/>
</dbReference>
<feature type="domain" description="Luciferase-like" evidence="2">
    <location>
        <begin position="18"/>
        <end position="259"/>
    </location>
</feature>
<keyword evidence="3" id="KW-0560">Oxidoreductase</keyword>
<dbReference type="InterPro" id="IPR024003">
    <property type="entry name" value="Luciferase-like_KPN01858"/>
</dbReference>
<dbReference type="OrthoDB" id="7903015at2"/>
<evidence type="ECO:0000313" key="3">
    <source>
        <dbReference type="EMBL" id="RDJ29712.1"/>
    </source>
</evidence>
<dbReference type="GO" id="GO:0004497">
    <property type="term" value="F:monooxygenase activity"/>
    <property type="evidence" value="ECO:0007669"/>
    <property type="project" value="UniProtKB-KW"/>
</dbReference>
<organism evidence="3 4">
    <name type="scientific">Bosea caraganae</name>
    <dbReference type="NCBI Taxonomy" id="2763117"/>
    <lineage>
        <taxon>Bacteria</taxon>
        <taxon>Pseudomonadati</taxon>
        <taxon>Pseudomonadota</taxon>
        <taxon>Alphaproteobacteria</taxon>
        <taxon>Hyphomicrobiales</taxon>
        <taxon>Boseaceae</taxon>
        <taxon>Bosea</taxon>
    </lineage>
</organism>
<dbReference type="SUPFAM" id="SSF51679">
    <property type="entry name" value="Bacterial luciferase-like"/>
    <property type="match status" value="1"/>
</dbReference>
<dbReference type="Pfam" id="PF00296">
    <property type="entry name" value="Bac_luciferase"/>
    <property type="match status" value="1"/>
</dbReference>
<evidence type="ECO:0000256" key="1">
    <source>
        <dbReference type="SAM" id="MobiDB-lite"/>
    </source>
</evidence>
<evidence type="ECO:0000313" key="4">
    <source>
        <dbReference type="Proteomes" id="UP000255207"/>
    </source>
</evidence>
<dbReference type="GO" id="GO:0005829">
    <property type="term" value="C:cytosol"/>
    <property type="evidence" value="ECO:0007669"/>
    <property type="project" value="TreeGrafter"/>
</dbReference>
<dbReference type="InterPro" id="IPR036661">
    <property type="entry name" value="Luciferase-like_sf"/>
</dbReference>
<dbReference type="Gene3D" id="3.20.20.30">
    <property type="entry name" value="Luciferase-like domain"/>
    <property type="match status" value="1"/>
</dbReference>
<dbReference type="RefSeq" id="WP_114827825.1">
    <property type="nucleotide sequence ID" value="NZ_QQTO01000019.1"/>
</dbReference>
<evidence type="ECO:0000259" key="2">
    <source>
        <dbReference type="Pfam" id="PF00296"/>
    </source>
</evidence>
<dbReference type="AlphaFoldDB" id="A0A370LCK6"/>
<dbReference type="EMBL" id="QQTP01000001">
    <property type="protein sequence ID" value="RDJ29712.1"/>
    <property type="molecule type" value="Genomic_DNA"/>
</dbReference>
<reference evidence="4" key="1">
    <citation type="submission" date="2018-07" db="EMBL/GenBank/DDBJ databases">
        <authorList>
            <person name="Safronova V.I."/>
            <person name="Chirak E.R."/>
            <person name="Sazanova A.L."/>
        </authorList>
    </citation>
    <scope>NUCLEOTIDE SEQUENCE [LARGE SCALE GENOMIC DNA]</scope>
    <source>
        <strain evidence="4">RCAM04685</strain>
    </source>
</reference>
<proteinExistence type="predicted"/>
<dbReference type="NCBIfam" id="TIGR04027">
    <property type="entry name" value="LLM_KPN_01858"/>
    <property type="match status" value="1"/>
</dbReference>
<dbReference type="PANTHER" id="PTHR30137">
    <property type="entry name" value="LUCIFERASE-LIKE MONOOXYGENASE"/>
    <property type="match status" value="1"/>
</dbReference>
<keyword evidence="4" id="KW-1185">Reference proteome</keyword>
<name>A0A370LCK6_9HYPH</name>
<keyword evidence="3" id="KW-0503">Monooxygenase</keyword>
<accession>A0A370LCK6</accession>
<protein>
    <submittedName>
        <fullName evidence="3">Putative FMN-dependent luciferase-like monooxygenase</fullName>
    </submittedName>
</protein>
<dbReference type="InterPro" id="IPR050766">
    <property type="entry name" value="Bact_Lucif_Oxidored"/>
</dbReference>
<sequence length="352" mass="38192">MTAKRLGFFTRLLDDAPAAERYRLAAEQIIHAERHGFDSAWVAQHHFHRDEGGLPSPLPFLAYVAARTSRIRLGTGIIILPMEDPIRTAEDTVVVDLLSGGRLEVGLGTGATPQTFLAFGLDKEQRTERFARNLDRLLEAWSGAPLGHDENRLYPEAGSLAGRVWHATFSVTGAERIGRAGAGLMLSRTQPRSADNPQATLPEIQHPIVDAYLANLPPGVAPRIMASRSLFVADSREEALHQAGIGLNRVLERFIASGHRIADRSLPGLIKTLDTHVGAPEDVIASLSADSVLPRVTDVVFQVHSVDPPHPLILRSIELTAQKVAPALGWRDPAQSTSRTRPEPAVANALQA</sequence>
<dbReference type="Proteomes" id="UP000255207">
    <property type="component" value="Unassembled WGS sequence"/>
</dbReference>